<gene>
    <name evidence="2" type="ORF">AH359_17800</name>
</gene>
<dbReference type="Pfam" id="PF15284">
    <property type="entry name" value="PAGK"/>
    <property type="match status" value="1"/>
</dbReference>
<feature type="signal peptide" evidence="1">
    <location>
        <begin position="1"/>
        <end position="25"/>
    </location>
</feature>
<organism evidence="2">
    <name type="scientific">Salmonella diarizonae</name>
    <dbReference type="NCBI Taxonomy" id="59204"/>
    <lineage>
        <taxon>Bacteria</taxon>
        <taxon>Pseudomonadati</taxon>
        <taxon>Pseudomonadota</taxon>
        <taxon>Gammaproteobacteria</taxon>
        <taxon>Enterobacterales</taxon>
        <taxon>Enterobacteriaceae</taxon>
        <taxon>Salmonella</taxon>
    </lineage>
</organism>
<keyword evidence="1" id="KW-0732">Signal</keyword>
<accession>A0A627X528</accession>
<sequence>MIINRIFLPLFLLPLAIAFSASAIAASDIKSPPDNKYPPHPFAPWCENWPPDIGKPPEWYQICGC</sequence>
<evidence type="ECO:0000256" key="1">
    <source>
        <dbReference type="SAM" id="SignalP"/>
    </source>
</evidence>
<feature type="chain" id="PRO_5026033638" description="Phage virulence factor" evidence="1">
    <location>
        <begin position="26"/>
        <end position="65"/>
    </location>
</feature>
<dbReference type="EMBL" id="AALSXK010000016">
    <property type="protein sequence ID" value="EDD0503129.1"/>
    <property type="molecule type" value="Genomic_DNA"/>
</dbReference>
<reference evidence="2" key="1">
    <citation type="submission" date="2018-07" db="EMBL/GenBank/DDBJ databases">
        <authorList>
            <consortium name="GenomeTrakr network: Whole genome sequencing for foodborne pathogen traceback"/>
        </authorList>
    </citation>
    <scope>NUCLEOTIDE SEQUENCE</scope>
    <source>
        <strain evidence="2">FDA00001986</strain>
    </source>
</reference>
<comment type="caution">
    <text evidence="2">The sequence shown here is derived from an EMBL/GenBank/DDBJ whole genome shotgun (WGS) entry which is preliminary data.</text>
</comment>
<evidence type="ECO:0000313" key="2">
    <source>
        <dbReference type="EMBL" id="EDD0503129.1"/>
    </source>
</evidence>
<dbReference type="InterPro" id="IPR029335">
    <property type="entry name" value="PAGK"/>
</dbReference>
<name>A0A627X528_SALDZ</name>
<dbReference type="AlphaFoldDB" id="A0A627X528"/>
<protein>
    <recommendedName>
        <fullName evidence="3">Phage virulence factor</fullName>
    </recommendedName>
</protein>
<evidence type="ECO:0008006" key="3">
    <source>
        <dbReference type="Google" id="ProtNLM"/>
    </source>
</evidence>
<proteinExistence type="predicted"/>